<dbReference type="GO" id="GO:0005524">
    <property type="term" value="F:ATP binding"/>
    <property type="evidence" value="ECO:0007669"/>
    <property type="project" value="UniProtKB-UniRule"/>
</dbReference>
<evidence type="ECO:0000256" key="6">
    <source>
        <dbReference type="ARBA" id="ARBA00022840"/>
    </source>
</evidence>
<comment type="subunit">
    <text evidence="11">The system is composed of three essential subunits: KdpA, KdpB and KdpC.</text>
</comment>
<keyword evidence="14" id="KW-1185">Reference proteome</keyword>
<comment type="similarity">
    <text evidence="11">Belongs to the KdpC family.</text>
</comment>
<evidence type="ECO:0000313" key="14">
    <source>
        <dbReference type="Proteomes" id="UP000635245"/>
    </source>
</evidence>
<accession>A0A934V5T0</accession>
<evidence type="ECO:0000313" key="13">
    <source>
        <dbReference type="EMBL" id="MBK1786822.1"/>
    </source>
</evidence>
<feature type="transmembrane region" description="Helical" evidence="11">
    <location>
        <begin position="12"/>
        <end position="34"/>
    </location>
</feature>
<evidence type="ECO:0000256" key="1">
    <source>
        <dbReference type="ARBA" id="ARBA00022448"/>
    </source>
</evidence>
<gene>
    <name evidence="11" type="primary">kdpC</name>
    <name evidence="13" type="ORF">JHE00_21065</name>
</gene>
<keyword evidence="5 11" id="KW-0547">Nucleotide-binding</keyword>
<sequence>MLKSLAKQSGAALRVLLVFTVLLGVAYPLGVWAFSRVPGLEHQAEGSLIERHDTVVGSSLIGINPTFDGPPTRDPWFHTRPSASADTPLGQGDPATSGGSNLSAFNPEQVTLVRERRQLIAEREGVAPSTVPADAVTASGSGVDPDISPAYARLQTDRVARNNGLGDAQVRALVAKYTSGDGIGVPSVNVLELNLAVRATAAG</sequence>
<evidence type="ECO:0000256" key="4">
    <source>
        <dbReference type="ARBA" id="ARBA00022692"/>
    </source>
</evidence>
<keyword evidence="3 11" id="KW-0633">Potassium transport</keyword>
<keyword evidence="9 11" id="KW-0406">Ion transport</keyword>
<keyword evidence="6 11" id="KW-0067">ATP-binding</keyword>
<dbReference type="GO" id="GO:0005886">
    <property type="term" value="C:plasma membrane"/>
    <property type="evidence" value="ECO:0007669"/>
    <property type="project" value="UniProtKB-SubCell"/>
</dbReference>
<evidence type="ECO:0000256" key="2">
    <source>
        <dbReference type="ARBA" id="ARBA00022475"/>
    </source>
</evidence>
<dbReference type="HAMAP" id="MF_00276">
    <property type="entry name" value="KdpC"/>
    <property type="match status" value="1"/>
</dbReference>
<protein>
    <recommendedName>
        <fullName evidence="11">Potassium-transporting ATPase KdpC subunit</fullName>
    </recommendedName>
    <alternativeName>
        <fullName evidence="11">ATP phosphohydrolase [potassium-transporting] C chain</fullName>
    </alternativeName>
    <alternativeName>
        <fullName evidence="11">Potassium-binding and translocating subunit C</fullName>
    </alternativeName>
    <alternativeName>
        <fullName evidence="11">Potassium-translocating ATPase C chain</fullName>
    </alternativeName>
</protein>
<keyword evidence="4 11" id="KW-0812">Transmembrane</keyword>
<dbReference type="InterPro" id="IPR003820">
    <property type="entry name" value="KdpC"/>
</dbReference>
<evidence type="ECO:0000256" key="9">
    <source>
        <dbReference type="ARBA" id="ARBA00023065"/>
    </source>
</evidence>
<dbReference type="EMBL" id="JAENJH010000005">
    <property type="protein sequence ID" value="MBK1786822.1"/>
    <property type="molecule type" value="Genomic_DNA"/>
</dbReference>
<evidence type="ECO:0000256" key="7">
    <source>
        <dbReference type="ARBA" id="ARBA00022958"/>
    </source>
</evidence>
<dbReference type="PIRSF" id="PIRSF001296">
    <property type="entry name" value="K_ATPase_KdpC"/>
    <property type="match status" value="1"/>
</dbReference>
<organism evidence="13 14">
    <name type="scientific">Prauserella cavernicola</name>
    <dbReference type="NCBI Taxonomy" id="2800127"/>
    <lineage>
        <taxon>Bacteria</taxon>
        <taxon>Bacillati</taxon>
        <taxon>Actinomycetota</taxon>
        <taxon>Actinomycetes</taxon>
        <taxon>Pseudonocardiales</taxon>
        <taxon>Pseudonocardiaceae</taxon>
        <taxon>Prauserella</taxon>
    </lineage>
</organism>
<comment type="subcellular location">
    <subcellularLocation>
        <location evidence="11">Cell membrane</location>
        <topology evidence="11">Single-pass membrane protein</topology>
    </subcellularLocation>
</comment>
<keyword evidence="10 11" id="KW-0472">Membrane</keyword>
<comment type="caution">
    <text evidence="13">The sequence shown here is derived from an EMBL/GenBank/DDBJ whole genome shotgun (WGS) entry which is preliminary data.</text>
</comment>
<dbReference type="AlphaFoldDB" id="A0A934V5T0"/>
<evidence type="ECO:0000256" key="10">
    <source>
        <dbReference type="ARBA" id="ARBA00023136"/>
    </source>
</evidence>
<evidence type="ECO:0000256" key="5">
    <source>
        <dbReference type="ARBA" id="ARBA00022741"/>
    </source>
</evidence>
<dbReference type="Proteomes" id="UP000635245">
    <property type="component" value="Unassembled WGS sequence"/>
</dbReference>
<dbReference type="RefSeq" id="WP_200321267.1">
    <property type="nucleotide sequence ID" value="NZ_JAENJH010000005.1"/>
</dbReference>
<keyword evidence="2 11" id="KW-1003">Cell membrane</keyword>
<keyword evidence="1 11" id="KW-0813">Transport</keyword>
<evidence type="ECO:0000256" key="12">
    <source>
        <dbReference type="SAM" id="MobiDB-lite"/>
    </source>
</evidence>
<dbReference type="GO" id="GO:0008556">
    <property type="term" value="F:P-type potassium transmembrane transporter activity"/>
    <property type="evidence" value="ECO:0007669"/>
    <property type="project" value="InterPro"/>
</dbReference>
<evidence type="ECO:0000256" key="11">
    <source>
        <dbReference type="HAMAP-Rule" id="MF_00276"/>
    </source>
</evidence>
<dbReference type="PANTHER" id="PTHR30042:SF2">
    <property type="entry name" value="POTASSIUM-TRANSPORTING ATPASE KDPC SUBUNIT"/>
    <property type="match status" value="1"/>
</dbReference>
<proteinExistence type="inferred from homology"/>
<keyword evidence="8 11" id="KW-1133">Transmembrane helix</keyword>
<evidence type="ECO:0000256" key="8">
    <source>
        <dbReference type="ARBA" id="ARBA00022989"/>
    </source>
</evidence>
<reference evidence="13" key="1">
    <citation type="submission" date="2020-12" db="EMBL/GenBank/DDBJ databases">
        <title>Prauserella sp. ASG 168, a novel actinomycete isolated from cave rock.</title>
        <authorList>
            <person name="Suriyachadkun C."/>
        </authorList>
    </citation>
    <scope>NUCLEOTIDE SEQUENCE</scope>
    <source>
        <strain evidence="13">ASG 168</strain>
    </source>
</reference>
<name>A0A934V5T0_9PSEU</name>
<keyword evidence="7 11" id="KW-0630">Potassium</keyword>
<dbReference type="PANTHER" id="PTHR30042">
    <property type="entry name" value="POTASSIUM-TRANSPORTING ATPASE C CHAIN"/>
    <property type="match status" value="1"/>
</dbReference>
<comment type="function">
    <text evidence="11">Part of the high-affinity ATP-driven potassium transport (or Kdp) system, which catalyzes the hydrolysis of ATP coupled with the electrogenic transport of potassium into the cytoplasm. This subunit acts as a catalytic chaperone that increases the ATP-binding affinity of the ATP-hydrolyzing subunit KdpB by the formation of a transient KdpB/KdpC/ATP ternary complex.</text>
</comment>
<feature type="region of interest" description="Disordered" evidence="12">
    <location>
        <begin position="69"/>
        <end position="104"/>
    </location>
</feature>
<evidence type="ECO:0000256" key="3">
    <source>
        <dbReference type="ARBA" id="ARBA00022538"/>
    </source>
</evidence>
<dbReference type="Pfam" id="PF02669">
    <property type="entry name" value="KdpC"/>
    <property type="match status" value="1"/>
</dbReference>